<keyword evidence="3" id="KW-0808">Transferase</keyword>
<dbReference type="PANTHER" id="PTHR43685">
    <property type="entry name" value="GLYCOSYLTRANSFERASE"/>
    <property type="match status" value="1"/>
</dbReference>
<feature type="compositionally biased region" description="Polar residues" evidence="4">
    <location>
        <begin position="268"/>
        <end position="283"/>
    </location>
</feature>
<keyword evidence="2" id="KW-0328">Glycosyltransferase</keyword>
<comment type="similarity">
    <text evidence="1">Belongs to the glycosyltransferase 2 family.</text>
</comment>
<sequence length="290" mass="31829">MVLPVWDGYVDRRLTAAVRSIQDQGLPVGLILVDNASTVPLPAIPGTRQVHSPRRLTLGASRNLGLGHVSTPYVLFWDADDVMPAGTLRHLRSILEDDASAVAVATAMHHPVTGRIYPFPPRWAYAASYRGRLFALLNTVRPLFPGLGSVLMRTESVRECGGYDDADHGEDWAFTSVLAFRGRVRLTRRSGRAYLASPTSLSSVHRSVAAVWARRCRVRRRLRADPSVPGYCKRCLPLIAVLQCADVLVFRVLRQLGQKARGTATGPVLTNSRGRAGTPSTEEVGTKWEN</sequence>
<evidence type="ECO:0000256" key="4">
    <source>
        <dbReference type="SAM" id="MobiDB-lite"/>
    </source>
</evidence>
<feature type="domain" description="Glycosyltransferase 2-like" evidence="5">
    <location>
        <begin position="13"/>
        <end position="127"/>
    </location>
</feature>
<organism evidence="6 7">
    <name type="scientific">Streptomyces tsukubensis</name>
    <dbReference type="NCBI Taxonomy" id="83656"/>
    <lineage>
        <taxon>Bacteria</taxon>
        <taxon>Bacillati</taxon>
        <taxon>Actinomycetota</taxon>
        <taxon>Actinomycetes</taxon>
        <taxon>Kitasatosporales</taxon>
        <taxon>Streptomycetaceae</taxon>
        <taxon>Streptomyces</taxon>
    </lineage>
</organism>
<dbReference type="STRING" id="83656.B1H18_01520"/>
<evidence type="ECO:0000256" key="1">
    <source>
        <dbReference type="ARBA" id="ARBA00006739"/>
    </source>
</evidence>
<dbReference type="PANTHER" id="PTHR43685:SF5">
    <property type="entry name" value="GLYCOSYLTRANSFERASE EPSE-RELATED"/>
    <property type="match status" value="1"/>
</dbReference>
<proteinExistence type="inferred from homology"/>
<evidence type="ECO:0000259" key="5">
    <source>
        <dbReference type="Pfam" id="PF00535"/>
    </source>
</evidence>
<reference evidence="6 7" key="1">
    <citation type="submission" date="2017-02" db="EMBL/GenBank/DDBJ databases">
        <title>Draft Genome Sequence of Streptomyces tsukubaensis F601, a Producer of the immunosuppressant tacrolimus FK506.</title>
        <authorList>
            <person name="Zong G."/>
            <person name="Zhong C."/>
            <person name="Fu J."/>
            <person name="Qin R."/>
            <person name="Cao G."/>
        </authorList>
    </citation>
    <scope>NUCLEOTIDE SEQUENCE [LARGE SCALE GENOMIC DNA]</scope>
    <source>
        <strain evidence="6 7">F601</strain>
    </source>
</reference>
<name>A0A1V4AGE9_9ACTN</name>
<dbReference type="Gene3D" id="3.90.550.10">
    <property type="entry name" value="Spore Coat Polysaccharide Biosynthesis Protein SpsA, Chain A"/>
    <property type="match status" value="1"/>
</dbReference>
<accession>A0A1V4AGE9</accession>
<dbReference type="InterPro" id="IPR029044">
    <property type="entry name" value="Nucleotide-diphossugar_trans"/>
</dbReference>
<dbReference type="Proteomes" id="UP000190539">
    <property type="component" value="Unassembled WGS sequence"/>
</dbReference>
<gene>
    <name evidence="6" type="ORF">B1H18_01520</name>
</gene>
<dbReference type="CDD" id="cd00761">
    <property type="entry name" value="Glyco_tranf_GTA_type"/>
    <property type="match status" value="1"/>
</dbReference>
<feature type="region of interest" description="Disordered" evidence="4">
    <location>
        <begin position="263"/>
        <end position="290"/>
    </location>
</feature>
<keyword evidence="7" id="KW-1185">Reference proteome</keyword>
<dbReference type="GO" id="GO:0016757">
    <property type="term" value="F:glycosyltransferase activity"/>
    <property type="evidence" value="ECO:0007669"/>
    <property type="project" value="UniProtKB-KW"/>
</dbReference>
<dbReference type="AlphaFoldDB" id="A0A1V4AGE9"/>
<evidence type="ECO:0000313" key="7">
    <source>
        <dbReference type="Proteomes" id="UP000190539"/>
    </source>
</evidence>
<dbReference type="InterPro" id="IPR001173">
    <property type="entry name" value="Glyco_trans_2-like"/>
</dbReference>
<dbReference type="SUPFAM" id="SSF53448">
    <property type="entry name" value="Nucleotide-diphospho-sugar transferases"/>
    <property type="match status" value="1"/>
</dbReference>
<dbReference type="EMBL" id="MVFC01000001">
    <property type="protein sequence ID" value="OON82745.1"/>
    <property type="molecule type" value="Genomic_DNA"/>
</dbReference>
<evidence type="ECO:0000256" key="2">
    <source>
        <dbReference type="ARBA" id="ARBA00022676"/>
    </source>
</evidence>
<dbReference type="Pfam" id="PF00535">
    <property type="entry name" value="Glycos_transf_2"/>
    <property type="match status" value="1"/>
</dbReference>
<protein>
    <recommendedName>
        <fullName evidence="5">Glycosyltransferase 2-like domain-containing protein</fullName>
    </recommendedName>
</protein>
<evidence type="ECO:0000313" key="6">
    <source>
        <dbReference type="EMBL" id="OON82745.1"/>
    </source>
</evidence>
<evidence type="ECO:0000256" key="3">
    <source>
        <dbReference type="ARBA" id="ARBA00022679"/>
    </source>
</evidence>
<dbReference type="InterPro" id="IPR050834">
    <property type="entry name" value="Glycosyltransf_2"/>
</dbReference>
<comment type="caution">
    <text evidence="6">The sequence shown here is derived from an EMBL/GenBank/DDBJ whole genome shotgun (WGS) entry which is preliminary data.</text>
</comment>